<keyword evidence="3" id="KW-0408">Iron</keyword>
<feature type="domain" description="Radical SAM core" evidence="5">
    <location>
        <begin position="12"/>
        <end position="240"/>
    </location>
</feature>
<dbReference type="SFLD" id="SFLDG01067">
    <property type="entry name" value="SPASM/twitch_domain_containing"/>
    <property type="match status" value="1"/>
</dbReference>
<organism evidence="6">
    <name type="scientific">hydrothermal vent metagenome</name>
    <dbReference type="NCBI Taxonomy" id="652676"/>
    <lineage>
        <taxon>unclassified sequences</taxon>
        <taxon>metagenomes</taxon>
        <taxon>ecological metagenomes</taxon>
    </lineage>
</organism>
<dbReference type="InterPro" id="IPR058240">
    <property type="entry name" value="rSAM_sf"/>
</dbReference>
<evidence type="ECO:0000256" key="3">
    <source>
        <dbReference type="ARBA" id="ARBA00023004"/>
    </source>
</evidence>
<dbReference type="GO" id="GO:0051536">
    <property type="term" value="F:iron-sulfur cluster binding"/>
    <property type="evidence" value="ECO:0007669"/>
    <property type="project" value="UniProtKB-KW"/>
</dbReference>
<evidence type="ECO:0000259" key="5">
    <source>
        <dbReference type="PROSITE" id="PS51918"/>
    </source>
</evidence>
<dbReference type="Gene3D" id="3.20.20.70">
    <property type="entry name" value="Aldolase class I"/>
    <property type="match status" value="1"/>
</dbReference>
<reference evidence="6" key="1">
    <citation type="submission" date="2018-06" db="EMBL/GenBank/DDBJ databases">
        <authorList>
            <person name="Zhirakovskaya E."/>
        </authorList>
    </citation>
    <scope>NUCLEOTIDE SEQUENCE</scope>
</reference>
<keyword evidence="1" id="KW-0949">S-adenosyl-L-methionine</keyword>
<proteinExistence type="predicted"/>
<gene>
    <name evidence="6" type="ORF">MNBD_PLANCTO02-2968</name>
</gene>
<dbReference type="SUPFAM" id="SSF102114">
    <property type="entry name" value="Radical SAM enzymes"/>
    <property type="match status" value="1"/>
</dbReference>
<keyword evidence="4" id="KW-0411">Iron-sulfur</keyword>
<dbReference type="EMBL" id="UOGL01000403">
    <property type="protein sequence ID" value="VAX40138.1"/>
    <property type="molecule type" value="Genomic_DNA"/>
</dbReference>
<dbReference type="PANTHER" id="PTHR11228">
    <property type="entry name" value="RADICAL SAM DOMAIN PROTEIN"/>
    <property type="match status" value="1"/>
</dbReference>
<name>A0A3B1DVK9_9ZZZZ</name>
<dbReference type="Pfam" id="PF04055">
    <property type="entry name" value="Radical_SAM"/>
    <property type="match status" value="1"/>
</dbReference>
<evidence type="ECO:0000256" key="1">
    <source>
        <dbReference type="ARBA" id="ARBA00022691"/>
    </source>
</evidence>
<evidence type="ECO:0000256" key="4">
    <source>
        <dbReference type="ARBA" id="ARBA00023014"/>
    </source>
</evidence>
<dbReference type="InterPro" id="IPR013785">
    <property type="entry name" value="Aldolase_TIM"/>
</dbReference>
<dbReference type="InterPro" id="IPR050377">
    <property type="entry name" value="Radical_SAM_PqqE_MftC-like"/>
</dbReference>
<dbReference type="CDD" id="cd01335">
    <property type="entry name" value="Radical_SAM"/>
    <property type="match status" value="1"/>
</dbReference>
<sequence>MSETTVSQSPFVEMKSFDELWFQVSGTLCNLECAHCFISCSPHNDSFTYLTLETVRKYLDESVAKGVKEYYFTGGEPFLNREILPILELTLQYGPVTVLTNGTVLKAEWLERLWKAEQGTDYSLEFRVSIDGPTPETNNPIRGERTFERAMNGVRLLVQQGFLPIITMTRTWDESEELSILSSFRKVLAEHDCHRPRLKVLPRLQIGAEAERTEGYGVYDHVTNEMMQEFDETQLICSHSRVVTNKGVVVCPILLEAPDALLGQSLDEATVPFALSHGACYTCFQYGAICTNSTISQEG</sequence>
<dbReference type="InterPro" id="IPR007197">
    <property type="entry name" value="rSAM"/>
</dbReference>
<dbReference type="AlphaFoldDB" id="A0A3B1DVK9"/>
<dbReference type="GO" id="GO:0046872">
    <property type="term" value="F:metal ion binding"/>
    <property type="evidence" value="ECO:0007669"/>
    <property type="project" value="UniProtKB-KW"/>
</dbReference>
<protein>
    <submittedName>
        <fullName evidence="6">Radical SAM domain protein</fullName>
    </submittedName>
</protein>
<keyword evidence="2" id="KW-0479">Metal-binding</keyword>
<dbReference type="PANTHER" id="PTHR11228:SF7">
    <property type="entry name" value="PQQA PEPTIDE CYCLASE"/>
    <property type="match status" value="1"/>
</dbReference>
<dbReference type="PROSITE" id="PS51918">
    <property type="entry name" value="RADICAL_SAM"/>
    <property type="match status" value="1"/>
</dbReference>
<accession>A0A3B1DVK9</accession>
<evidence type="ECO:0000313" key="6">
    <source>
        <dbReference type="EMBL" id="VAX40138.1"/>
    </source>
</evidence>
<dbReference type="SFLD" id="SFLDS00029">
    <property type="entry name" value="Radical_SAM"/>
    <property type="match status" value="1"/>
</dbReference>
<dbReference type="GO" id="GO:0003824">
    <property type="term" value="F:catalytic activity"/>
    <property type="evidence" value="ECO:0007669"/>
    <property type="project" value="InterPro"/>
</dbReference>
<evidence type="ECO:0000256" key="2">
    <source>
        <dbReference type="ARBA" id="ARBA00022723"/>
    </source>
</evidence>